<dbReference type="AlphaFoldDB" id="X1PC79"/>
<dbReference type="EMBL" id="BARV01023182">
    <property type="protein sequence ID" value="GAI28504.1"/>
    <property type="molecule type" value="Genomic_DNA"/>
</dbReference>
<name>X1PC79_9ZZZZ</name>
<feature type="non-terminal residue" evidence="1">
    <location>
        <position position="1"/>
    </location>
</feature>
<proteinExistence type="predicted"/>
<protein>
    <submittedName>
        <fullName evidence="1">Uncharacterized protein</fullName>
    </submittedName>
</protein>
<sequence length="177" mass="18834">YTYDITTPIYPPSRGQERRLESWVFAGSGQSGYMKATFGDVYTGYTAEATYDATGDWDYTETDVWDTCRPGLQPGTETLTITQNENDFTLVVDGDTITGTVSGSYYESFDQDGGRAYVSFTLSSSSSGSGRHEELQQWGAEWCEAGALFTLTKQAAAPPAGGGGGGGGGCFITTAAH</sequence>
<gene>
    <name evidence="1" type="ORF">S06H3_38077</name>
</gene>
<accession>X1PC79</accession>
<evidence type="ECO:0000313" key="1">
    <source>
        <dbReference type="EMBL" id="GAI28504.1"/>
    </source>
</evidence>
<reference evidence="1" key="1">
    <citation type="journal article" date="2014" name="Front. Microbiol.">
        <title>High frequency of phylogenetically diverse reductive dehalogenase-homologous genes in deep subseafloor sedimentary metagenomes.</title>
        <authorList>
            <person name="Kawai M."/>
            <person name="Futagami T."/>
            <person name="Toyoda A."/>
            <person name="Takaki Y."/>
            <person name="Nishi S."/>
            <person name="Hori S."/>
            <person name="Arai W."/>
            <person name="Tsubouchi T."/>
            <person name="Morono Y."/>
            <person name="Uchiyama I."/>
            <person name="Ito T."/>
            <person name="Fujiyama A."/>
            <person name="Inagaki F."/>
            <person name="Takami H."/>
        </authorList>
    </citation>
    <scope>NUCLEOTIDE SEQUENCE</scope>
    <source>
        <strain evidence="1">Expedition CK06-06</strain>
    </source>
</reference>
<organism evidence="1">
    <name type="scientific">marine sediment metagenome</name>
    <dbReference type="NCBI Taxonomy" id="412755"/>
    <lineage>
        <taxon>unclassified sequences</taxon>
        <taxon>metagenomes</taxon>
        <taxon>ecological metagenomes</taxon>
    </lineage>
</organism>
<comment type="caution">
    <text evidence="1">The sequence shown here is derived from an EMBL/GenBank/DDBJ whole genome shotgun (WGS) entry which is preliminary data.</text>
</comment>